<dbReference type="Pfam" id="PF00069">
    <property type="entry name" value="Pkinase"/>
    <property type="match status" value="1"/>
</dbReference>
<dbReference type="InterPro" id="IPR017441">
    <property type="entry name" value="Protein_kinase_ATP_BS"/>
</dbReference>
<dbReference type="Proteomes" id="UP000179807">
    <property type="component" value="Unassembled WGS sequence"/>
</dbReference>
<evidence type="ECO:0000256" key="4">
    <source>
        <dbReference type="PROSITE-ProRule" id="PRU10141"/>
    </source>
</evidence>
<dbReference type="InterPro" id="IPR000719">
    <property type="entry name" value="Prot_kinase_dom"/>
</dbReference>
<evidence type="ECO:0000256" key="2">
    <source>
        <dbReference type="ARBA" id="ARBA00022741"/>
    </source>
</evidence>
<dbReference type="InterPro" id="IPR008271">
    <property type="entry name" value="Ser/Thr_kinase_AS"/>
</dbReference>
<dbReference type="PROSITE" id="PS00108">
    <property type="entry name" value="PROTEIN_KINASE_ST"/>
    <property type="match status" value="1"/>
</dbReference>
<dbReference type="PANTHER" id="PTHR11909">
    <property type="entry name" value="CASEIN KINASE-RELATED"/>
    <property type="match status" value="1"/>
</dbReference>
<dbReference type="RefSeq" id="XP_068367544.1">
    <property type="nucleotide sequence ID" value="XM_068498240.1"/>
</dbReference>
<sequence length="369" mass="42299">MKTKFANRFDIIQLIGGGSFGQIYNGIDMKTGEEVAMKIEPVVNNTRSIQLCNEAKIYRILDGALGFPKLKEFATDEGLNALVMEILGDSLYSLFKKSNFKFSLKTVLMIAEQLISRVQFLHSKGIIHNDIKPGNLITGIGKNSNIIYLIDFGLATKFRGFYNNQHIDYSDGHKFFGTPEFASINSYKGVARSRRDDLESIAYILIYFLTGSLPWEKVASCSPNLSEQEISTQILKVKENTNFKELCQNIPEEFLQFLLSVKALEFNEEPDYNMYKSMFRKLFIKKGYVFDEKYDWTIDSAFALFQHRNKNRNQKQLQKNKASALSARPPMIGFTASSPMLKMIFKKKPPERAPSISKEKVRLRFSFNH</sequence>
<gene>
    <name evidence="7" type="ORF">TRFO_15183</name>
</gene>
<keyword evidence="2 4" id="KW-0547">Nucleotide-binding</keyword>
<keyword evidence="3 4" id="KW-0067">ATP-binding</keyword>
<protein>
    <recommendedName>
        <fullName evidence="1">non-specific serine/threonine protein kinase</fullName>
        <ecNumber evidence="1">2.7.11.1</ecNumber>
    </recommendedName>
</protein>
<feature type="domain" description="Protein kinase" evidence="6">
    <location>
        <begin position="9"/>
        <end position="284"/>
    </location>
</feature>
<dbReference type="Gene3D" id="1.10.510.10">
    <property type="entry name" value="Transferase(Phosphotransferase) domain 1"/>
    <property type="match status" value="1"/>
</dbReference>
<keyword evidence="8" id="KW-1185">Reference proteome</keyword>
<accession>A0A1J4KU23</accession>
<organism evidence="7 8">
    <name type="scientific">Tritrichomonas foetus</name>
    <dbReference type="NCBI Taxonomy" id="1144522"/>
    <lineage>
        <taxon>Eukaryota</taxon>
        <taxon>Metamonada</taxon>
        <taxon>Parabasalia</taxon>
        <taxon>Tritrichomonadida</taxon>
        <taxon>Tritrichomonadidae</taxon>
        <taxon>Tritrichomonas</taxon>
    </lineage>
</organism>
<dbReference type="EMBL" id="MLAK01000374">
    <property type="protein sequence ID" value="OHT14408.1"/>
    <property type="molecule type" value="Genomic_DNA"/>
</dbReference>
<dbReference type="GO" id="GO:0005524">
    <property type="term" value="F:ATP binding"/>
    <property type="evidence" value="ECO:0007669"/>
    <property type="project" value="UniProtKB-UniRule"/>
</dbReference>
<evidence type="ECO:0000256" key="5">
    <source>
        <dbReference type="RuleBase" id="RU000304"/>
    </source>
</evidence>
<dbReference type="InterPro" id="IPR050235">
    <property type="entry name" value="CK1_Ser-Thr_kinase"/>
</dbReference>
<evidence type="ECO:0000256" key="1">
    <source>
        <dbReference type="ARBA" id="ARBA00012513"/>
    </source>
</evidence>
<keyword evidence="5" id="KW-0808">Transferase</keyword>
<comment type="caution">
    <text evidence="7">The sequence shown here is derived from an EMBL/GenBank/DDBJ whole genome shotgun (WGS) entry which is preliminary data.</text>
</comment>
<dbReference type="CDD" id="cd14016">
    <property type="entry name" value="STKc_CK1"/>
    <property type="match status" value="1"/>
</dbReference>
<reference evidence="7" key="1">
    <citation type="submission" date="2016-10" db="EMBL/GenBank/DDBJ databases">
        <authorList>
            <person name="Benchimol M."/>
            <person name="Almeida L.G."/>
            <person name="Vasconcelos A.T."/>
            <person name="Perreira-Neves A."/>
            <person name="Rosa I.A."/>
            <person name="Tasca T."/>
            <person name="Bogo M.R."/>
            <person name="de Souza W."/>
        </authorList>
    </citation>
    <scope>NUCLEOTIDE SEQUENCE [LARGE SCALE GENOMIC DNA]</scope>
    <source>
        <strain evidence="7">K</strain>
    </source>
</reference>
<evidence type="ECO:0000259" key="6">
    <source>
        <dbReference type="PROSITE" id="PS50011"/>
    </source>
</evidence>
<dbReference type="VEuPathDB" id="TrichDB:TRFO_15183"/>
<dbReference type="PROSITE" id="PS50011">
    <property type="entry name" value="PROTEIN_KINASE_DOM"/>
    <property type="match status" value="1"/>
</dbReference>
<evidence type="ECO:0000313" key="7">
    <source>
        <dbReference type="EMBL" id="OHT14408.1"/>
    </source>
</evidence>
<dbReference type="InterPro" id="IPR011009">
    <property type="entry name" value="Kinase-like_dom_sf"/>
</dbReference>
<evidence type="ECO:0000313" key="8">
    <source>
        <dbReference type="Proteomes" id="UP000179807"/>
    </source>
</evidence>
<evidence type="ECO:0000256" key="3">
    <source>
        <dbReference type="ARBA" id="ARBA00022840"/>
    </source>
</evidence>
<dbReference type="SUPFAM" id="SSF56112">
    <property type="entry name" value="Protein kinase-like (PK-like)"/>
    <property type="match status" value="1"/>
</dbReference>
<dbReference type="PROSITE" id="PS00107">
    <property type="entry name" value="PROTEIN_KINASE_ATP"/>
    <property type="match status" value="1"/>
</dbReference>
<keyword evidence="5" id="KW-0723">Serine/threonine-protein kinase</keyword>
<comment type="similarity">
    <text evidence="5">Belongs to the protein kinase superfamily.</text>
</comment>
<dbReference type="GO" id="GO:0004674">
    <property type="term" value="F:protein serine/threonine kinase activity"/>
    <property type="evidence" value="ECO:0007669"/>
    <property type="project" value="UniProtKB-KW"/>
</dbReference>
<dbReference type="EC" id="2.7.11.1" evidence="1"/>
<keyword evidence="5" id="KW-0418">Kinase</keyword>
<dbReference type="AlphaFoldDB" id="A0A1J4KU23"/>
<feature type="binding site" evidence="4">
    <location>
        <position position="38"/>
    </location>
    <ligand>
        <name>ATP</name>
        <dbReference type="ChEBI" id="CHEBI:30616"/>
    </ligand>
</feature>
<name>A0A1J4KU23_9EUKA</name>
<dbReference type="SMART" id="SM00220">
    <property type="entry name" value="S_TKc"/>
    <property type="match status" value="1"/>
</dbReference>
<dbReference type="GeneID" id="94832944"/>
<proteinExistence type="inferred from homology"/>